<dbReference type="Proteomes" id="UP001148614">
    <property type="component" value="Unassembled WGS sequence"/>
</dbReference>
<organism evidence="2 3">
    <name type="scientific">Xylaria arbuscula</name>
    <dbReference type="NCBI Taxonomy" id="114810"/>
    <lineage>
        <taxon>Eukaryota</taxon>
        <taxon>Fungi</taxon>
        <taxon>Dikarya</taxon>
        <taxon>Ascomycota</taxon>
        <taxon>Pezizomycotina</taxon>
        <taxon>Sordariomycetes</taxon>
        <taxon>Xylariomycetidae</taxon>
        <taxon>Xylariales</taxon>
        <taxon>Xylariaceae</taxon>
        <taxon>Xylaria</taxon>
    </lineage>
</organism>
<gene>
    <name evidence="2" type="ORF">NPX13_g3960</name>
</gene>
<dbReference type="AlphaFoldDB" id="A0A9W8NH99"/>
<protein>
    <submittedName>
        <fullName evidence="2">Uncharacterized protein</fullName>
    </submittedName>
</protein>
<evidence type="ECO:0000313" key="2">
    <source>
        <dbReference type="EMBL" id="KAJ3575651.1"/>
    </source>
</evidence>
<feature type="region of interest" description="Disordered" evidence="1">
    <location>
        <begin position="1"/>
        <end position="44"/>
    </location>
</feature>
<evidence type="ECO:0000313" key="3">
    <source>
        <dbReference type="Proteomes" id="UP001148614"/>
    </source>
</evidence>
<sequence length="82" mass="8890">MDVHPIHRAGEGIDKATNTPMRALPKKTAAPQGPRYPAPEAQTGVHKRVMIRSPTMSSYIHPGHGVNNAKTSESQVDKPPQD</sequence>
<keyword evidence="3" id="KW-1185">Reference proteome</keyword>
<dbReference type="EMBL" id="JANPWZ010000526">
    <property type="protein sequence ID" value="KAJ3575651.1"/>
    <property type="molecule type" value="Genomic_DNA"/>
</dbReference>
<comment type="caution">
    <text evidence="2">The sequence shown here is derived from an EMBL/GenBank/DDBJ whole genome shotgun (WGS) entry which is preliminary data.</text>
</comment>
<accession>A0A9W8NH99</accession>
<name>A0A9W8NH99_9PEZI</name>
<feature type="region of interest" description="Disordered" evidence="1">
    <location>
        <begin position="56"/>
        <end position="82"/>
    </location>
</feature>
<evidence type="ECO:0000256" key="1">
    <source>
        <dbReference type="SAM" id="MobiDB-lite"/>
    </source>
</evidence>
<reference evidence="2" key="1">
    <citation type="submission" date="2022-07" db="EMBL/GenBank/DDBJ databases">
        <title>Genome Sequence of Xylaria arbuscula.</title>
        <authorList>
            <person name="Buettner E."/>
        </authorList>
    </citation>
    <scope>NUCLEOTIDE SEQUENCE</scope>
    <source>
        <strain evidence="2">VT107</strain>
    </source>
</reference>
<feature type="compositionally biased region" description="Basic and acidic residues" evidence="1">
    <location>
        <begin position="1"/>
        <end position="14"/>
    </location>
</feature>
<proteinExistence type="predicted"/>